<protein>
    <submittedName>
        <fullName evidence="2">Uncharacterized protein</fullName>
    </submittedName>
</protein>
<reference evidence="2" key="1">
    <citation type="submission" date="2020-04" db="EMBL/GenBank/DDBJ databases">
        <title>Analysis of mating type loci in Filobasidium floriforme.</title>
        <authorList>
            <person name="Nowrousian M."/>
        </authorList>
    </citation>
    <scope>NUCLEOTIDE SEQUENCE</scope>
    <source>
        <strain evidence="2">CBS 6242</strain>
    </source>
</reference>
<organism evidence="2 3">
    <name type="scientific">Filobasidium floriforme</name>
    <dbReference type="NCBI Taxonomy" id="5210"/>
    <lineage>
        <taxon>Eukaryota</taxon>
        <taxon>Fungi</taxon>
        <taxon>Dikarya</taxon>
        <taxon>Basidiomycota</taxon>
        <taxon>Agaricomycotina</taxon>
        <taxon>Tremellomycetes</taxon>
        <taxon>Filobasidiales</taxon>
        <taxon>Filobasidiaceae</taxon>
        <taxon>Filobasidium</taxon>
    </lineage>
</organism>
<gene>
    <name evidence="2" type="ORF">FFLO_03247</name>
</gene>
<evidence type="ECO:0000313" key="2">
    <source>
        <dbReference type="EMBL" id="KAG7544368.1"/>
    </source>
</evidence>
<name>A0A8K0NQG2_9TREE</name>
<feature type="region of interest" description="Disordered" evidence="1">
    <location>
        <begin position="1"/>
        <end position="28"/>
    </location>
</feature>
<dbReference type="Proteomes" id="UP000812966">
    <property type="component" value="Unassembled WGS sequence"/>
</dbReference>
<dbReference type="EMBL" id="JABELV010000058">
    <property type="protein sequence ID" value="KAG7544368.1"/>
    <property type="molecule type" value="Genomic_DNA"/>
</dbReference>
<accession>A0A8K0NQG2</accession>
<comment type="caution">
    <text evidence="2">The sequence shown here is derived from an EMBL/GenBank/DDBJ whole genome shotgun (WGS) entry which is preliminary data.</text>
</comment>
<evidence type="ECO:0000313" key="3">
    <source>
        <dbReference type="Proteomes" id="UP000812966"/>
    </source>
</evidence>
<sequence>MHKVRGVPHEVVDDEVAMEDDEKGETKVDSNGRLLGSEREYRVTTFTLPERSNTEKLYMLGIDVAKAAGHTDSSLLARRYHSLVKAYLTDSEKVLLLETGIGSGSNFRNDRPVTIYAARNIYKYMGAAIIKNGRHVIDDYYEDAAAERCRQDGIDPGSFVPVRHREAAAERTTRGDDRAIGAPFYAPGAPTTHWGEAGIDPWTSAAINHRRTKLTNDDVGPDNWMWKMAISARELETELREERKQRMMDLGEVRHMFAWHGQYGHDSVAHTNTNGVEQASEAKPTYKIPSSAKVEELLQSDPDFRQRVTGTGPMGSLDDALNTAMLSQIDAGSVVVETPKETLKRKRERARHYPAGQAYGVYEPHTNLAHVPMNTQPTVASTIRLQPLPCVTNAKGPGSRWTWPAHGQKSSIITGRTVGDRSRAVLSVEYVFEGPQDSTERDEEEMRKRLKLVHEAEEWERGISSQ</sequence>
<dbReference type="AlphaFoldDB" id="A0A8K0NQG2"/>
<feature type="compositionally biased region" description="Acidic residues" evidence="1">
    <location>
        <begin position="12"/>
        <end position="23"/>
    </location>
</feature>
<dbReference type="Pfam" id="PF08624">
    <property type="entry name" value="CRC_subunit"/>
    <property type="match status" value="1"/>
</dbReference>
<proteinExistence type="predicted"/>
<keyword evidence="3" id="KW-1185">Reference proteome</keyword>
<evidence type="ECO:0000256" key="1">
    <source>
        <dbReference type="SAM" id="MobiDB-lite"/>
    </source>
</evidence>
<dbReference type="InterPro" id="IPR013933">
    <property type="entry name" value="CRC_Rsc7/Swp82"/>
</dbReference>